<protein>
    <submittedName>
        <fullName evidence="1">Uncharacterized protein</fullName>
    </submittedName>
</protein>
<reference evidence="2" key="1">
    <citation type="submission" date="2021-01" db="EMBL/GenBank/DDBJ databases">
        <title>Caligus Genome Assembly.</title>
        <authorList>
            <person name="Gallardo-Escarate C."/>
        </authorList>
    </citation>
    <scope>NUCLEOTIDE SEQUENCE [LARGE SCALE GENOMIC DNA]</scope>
</reference>
<dbReference type="Proteomes" id="UP000595437">
    <property type="component" value="Chromosome 8"/>
</dbReference>
<sequence length="82" mass="9074">MAMGSTERSLERRFMDFVGSSLIFSPVSPGTQKFSLNCGHHFLLSSRGLSVLFHLGNLENEALGALGIVHDLCHLNFRVKQI</sequence>
<proteinExistence type="predicted"/>
<evidence type="ECO:0000313" key="2">
    <source>
        <dbReference type="Proteomes" id="UP000595437"/>
    </source>
</evidence>
<gene>
    <name evidence="1" type="ORF">FKW44_012948</name>
</gene>
<dbReference type="EMBL" id="CP045897">
    <property type="protein sequence ID" value="QQP51542.1"/>
    <property type="molecule type" value="Genomic_DNA"/>
</dbReference>
<organism evidence="1 2">
    <name type="scientific">Caligus rogercresseyi</name>
    <name type="common">Sea louse</name>
    <dbReference type="NCBI Taxonomy" id="217165"/>
    <lineage>
        <taxon>Eukaryota</taxon>
        <taxon>Metazoa</taxon>
        <taxon>Ecdysozoa</taxon>
        <taxon>Arthropoda</taxon>
        <taxon>Crustacea</taxon>
        <taxon>Multicrustacea</taxon>
        <taxon>Hexanauplia</taxon>
        <taxon>Copepoda</taxon>
        <taxon>Siphonostomatoida</taxon>
        <taxon>Caligidae</taxon>
        <taxon>Caligus</taxon>
    </lineage>
</organism>
<keyword evidence="2" id="KW-1185">Reference proteome</keyword>
<accession>A0A7T8HK26</accession>
<evidence type="ECO:0000313" key="1">
    <source>
        <dbReference type="EMBL" id="QQP51542.1"/>
    </source>
</evidence>
<name>A0A7T8HK26_CALRO</name>
<dbReference type="AlphaFoldDB" id="A0A7T8HK26"/>